<dbReference type="AlphaFoldDB" id="A0A2P4X2M9"/>
<reference evidence="1 2" key="1">
    <citation type="journal article" date="2017" name="Genome Biol. Evol.">
        <title>Phytophthora megakarya and P. palmivora, closely related causal agents of cacao black pod rot, underwent increases in genome sizes and gene numbers by different mechanisms.</title>
        <authorList>
            <person name="Ali S.S."/>
            <person name="Shao J."/>
            <person name="Lary D.J."/>
            <person name="Kronmiller B."/>
            <person name="Shen D."/>
            <person name="Strem M.D."/>
            <person name="Amoako-Attah I."/>
            <person name="Akrofi A.Y."/>
            <person name="Begoude B.A."/>
            <person name="Ten Hoopen G.M."/>
            <person name="Coulibaly K."/>
            <person name="Kebe B.I."/>
            <person name="Melnick R.L."/>
            <person name="Guiltinan M.J."/>
            <person name="Tyler B.M."/>
            <person name="Meinhardt L.W."/>
            <person name="Bailey B.A."/>
        </authorList>
    </citation>
    <scope>NUCLEOTIDE SEQUENCE [LARGE SCALE GENOMIC DNA]</scope>
    <source>
        <strain evidence="2">sbr112.9</strain>
    </source>
</reference>
<organism evidence="1 2">
    <name type="scientific">Phytophthora palmivora</name>
    <dbReference type="NCBI Taxonomy" id="4796"/>
    <lineage>
        <taxon>Eukaryota</taxon>
        <taxon>Sar</taxon>
        <taxon>Stramenopiles</taxon>
        <taxon>Oomycota</taxon>
        <taxon>Peronosporomycetes</taxon>
        <taxon>Peronosporales</taxon>
        <taxon>Peronosporaceae</taxon>
        <taxon>Phytophthora</taxon>
    </lineage>
</organism>
<dbReference type="Proteomes" id="UP000237271">
    <property type="component" value="Unassembled WGS sequence"/>
</dbReference>
<keyword evidence="2" id="KW-1185">Reference proteome</keyword>
<accession>A0A2P4X2M9</accession>
<gene>
    <name evidence="1" type="ORF">PHPALM_31405</name>
</gene>
<proteinExistence type="predicted"/>
<evidence type="ECO:0000313" key="1">
    <source>
        <dbReference type="EMBL" id="POM59811.1"/>
    </source>
</evidence>
<name>A0A2P4X2M9_9STRA</name>
<protein>
    <submittedName>
        <fullName evidence="1">Uncharacterized protein</fullName>
    </submittedName>
</protein>
<comment type="caution">
    <text evidence="1">The sequence shown here is derived from an EMBL/GenBank/DDBJ whole genome shotgun (WGS) entry which is preliminary data.</text>
</comment>
<evidence type="ECO:0000313" key="2">
    <source>
        <dbReference type="Proteomes" id="UP000237271"/>
    </source>
</evidence>
<sequence length="213" mass="23261">MLVAIGTRAGVRIPVVLRIAIERKCSVSYRQRRISEKVEQGGSYGAFTAKAPGPTMACAGSEDPIWVHDCSKDLILEALSHSSFNMRQLGFARTVPADIIAACKPSWLATLRLVRQLCPPTVTIVAPRQIAPRQRADVRLQLGATAARHAGAADTCRGRAAESAEAAPGAARWASTCKKRYEPVEMNTIRERPFHQKVQVCRDWLKQASNSAD</sequence>
<dbReference type="EMBL" id="NCKW01017015">
    <property type="protein sequence ID" value="POM59811.1"/>
    <property type="molecule type" value="Genomic_DNA"/>
</dbReference>